<name>A0A2J6Q800_9HELO</name>
<feature type="transmembrane region" description="Helical" evidence="5">
    <location>
        <begin position="277"/>
        <end position="299"/>
    </location>
</feature>
<keyword evidence="7" id="KW-1185">Reference proteome</keyword>
<evidence type="ECO:0000313" key="7">
    <source>
        <dbReference type="Proteomes" id="UP000235672"/>
    </source>
</evidence>
<evidence type="ECO:0000256" key="5">
    <source>
        <dbReference type="SAM" id="Phobius"/>
    </source>
</evidence>
<feature type="repeat" description="ANK" evidence="3">
    <location>
        <begin position="514"/>
        <end position="542"/>
    </location>
</feature>
<protein>
    <submittedName>
        <fullName evidence="6">Ankyrin</fullName>
    </submittedName>
</protein>
<accession>A0A2J6Q800</accession>
<gene>
    <name evidence="6" type="ORF">NA56DRAFT_624698</name>
</gene>
<feature type="repeat" description="ANK" evidence="3">
    <location>
        <begin position="802"/>
        <end position="834"/>
    </location>
</feature>
<organism evidence="6 7">
    <name type="scientific">Hyaloscypha hepaticicola</name>
    <dbReference type="NCBI Taxonomy" id="2082293"/>
    <lineage>
        <taxon>Eukaryota</taxon>
        <taxon>Fungi</taxon>
        <taxon>Dikarya</taxon>
        <taxon>Ascomycota</taxon>
        <taxon>Pezizomycotina</taxon>
        <taxon>Leotiomycetes</taxon>
        <taxon>Helotiales</taxon>
        <taxon>Hyaloscyphaceae</taxon>
        <taxon>Hyaloscypha</taxon>
    </lineage>
</organism>
<dbReference type="OrthoDB" id="3547117at2759"/>
<feature type="region of interest" description="Disordered" evidence="4">
    <location>
        <begin position="1"/>
        <end position="52"/>
    </location>
</feature>
<dbReference type="PROSITE" id="PS50088">
    <property type="entry name" value="ANK_REPEAT"/>
    <property type="match status" value="7"/>
</dbReference>
<dbReference type="Pfam" id="PF00023">
    <property type="entry name" value="Ank"/>
    <property type="match status" value="1"/>
</dbReference>
<sequence length="903" mass="97532">MEIELETTPAPQTSRQAKPAGSTVATFPASAPLTPPTTPPTDSDHGSQDFLPVQNTNEEANESTNIEATALHSAEQRISATNGQDERRRSADSAFAPLSRVATAVESIRSTFQSQLNSKTSFNEEGVRVWTCTLTLNKAVIFFIVHFVVVFVVTFVGFFLQVWSTVNPSPPGISLEEMQQLLHTSANEGSKRVLAAFEDHVGDPNVNWKSLIQVLKACLNFSGTNVSSMTCETALQAFNKNSSSTSDILRKRAELIDTVQELSLHPHSTPLLHTPHYVGFGIAFVLCSFLLVLPWVVLLRHHAKPMLFSLSRLLSMHISWLRKNKKYDFQDEKEENYPNEEIAGGSTTSISVGNGSTFTGSVNRRNHSRALREEGDIYTAAAQGASEVVEELFHSPNAKVIDDVHPKLGTLLSAAARSGNKRLVNRILQWKPDIAVVGGHYHTALQSAAHSGSQDVVKLLLDNKARDDSVGGYYGTALNAAAEKGSLEMLQTLLRVDETPKHTVNVRGGTYGYPIIAAASRGQLNMVKLLISKGADVNAADDSDTTALHTAAAGKHTAVVEELLLQNCDYDRNSKVYGTLEDIALTLVDRGANIKLIDRQLRTPLHEAARMGLERLTVKLLNTDNSNVNATDSAGNTALHHAAIGGHAGIVEQLIAHGIDVSIGDNFKAQALFRAAGCHHPQVVKLLLEAGANPNARDCFGRAALHGPAQTEDVSVQSMLLEAGAEVNAVGEDKKTALHEAARKGMVETVKTMLSKHGANIHIQGGEYGGVVQAAAIGGDAETLELLLSPEWRGNVNAVGGEFGTPLAAAVAFGNFEAARVLLEAGATVDVKGVGRYGSAFHSVGKRMDCDDPLESQHRHKELVKLLERYAGKSLDEDVDMPHLEDRWLQLPNGWKFFPKGEL</sequence>
<feature type="transmembrane region" description="Helical" evidence="5">
    <location>
        <begin position="140"/>
        <end position="163"/>
    </location>
</feature>
<dbReference type="Gene3D" id="1.25.40.20">
    <property type="entry name" value="Ankyrin repeat-containing domain"/>
    <property type="match status" value="3"/>
</dbReference>
<dbReference type="InterPro" id="IPR002110">
    <property type="entry name" value="Ankyrin_rpt"/>
</dbReference>
<dbReference type="PANTHER" id="PTHR24198">
    <property type="entry name" value="ANKYRIN REPEAT AND PROTEIN KINASE DOMAIN-CONTAINING PROTEIN"/>
    <property type="match status" value="1"/>
</dbReference>
<dbReference type="STRING" id="1745343.A0A2J6Q800"/>
<evidence type="ECO:0000256" key="3">
    <source>
        <dbReference type="PROSITE-ProRule" id="PRU00023"/>
    </source>
</evidence>
<dbReference type="PROSITE" id="PS50297">
    <property type="entry name" value="ANK_REP_REGION"/>
    <property type="match status" value="5"/>
</dbReference>
<dbReference type="EMBL" id="KZ613478">
    <property type="protein sequence ID" value="PMD22381.1"/>
    <property type="molecule type" value="Genomic_DNA"/>
</dbReference>
<evidence type="ECO:0000256" key="1">
    <source>
        <dbReference type="ARBA" id="ARBA00022737"/>
    </source>
</evidence>
<reference evidence="6 7" key="1">
    <citation type="submission" date="2016-05" db="EMBL/GenBank/DDBJ databases">
        <title>A degradative enzymes factory behind the ericoid mycorrhizal symbiosis.</title>
        <authorList>
            <consortium name="DOE Joint Genome Institute"/>
            <person name="Martino E."/>
            <person name="Morin E."/>
            <person name="Grelet G."/>
            <person name="Kuo A."/>
            <person name="Kohler A."/>
            <person name="Daghino S."/>
            <person name="Barry K."/>
            <person name="Choi C."/>
            <person name="Cichocki N."/>
            <person name="Clum A."/>
            <person name="Copeland A."/>
            <person name="Hainaut M."/>
            <person name="Haridas S."/>
            <person name="Labutti K."/>
            <person name="Lindquist E."/>
            <person name="Lipzen A."/>
            <person name="Khouja H.-R."/>
            <person name="Murat C."/>
            <person name="Ohm R."/>
            <person name="Olson A."/>
            <person name="Spatafora J."/>
            <person name="Veneault-Fourrey C."/>
            <person name="Henrissat B."/>
            <person name="Grigoriev I."/>
            <person name="Martin F."/>
            <person name="Perotto S."/>
        </authorList>
    </citation>
    <scope>NUCLEOTIDE SEQUENCE [LARGE SCALE GENOMIC DNA]</scope>
    <source>
        <strain evidence="6 7">UAMH 7357</strain>
    </source>
</reference>
<feature type="repeat" description="ANK" evidence="3">
    <location>
        <begin position="667"/>
        <end position="699"/>
    </location>
</feature>
<feature type="repeat" description="ANK" evidence="3">
    <location>
        <begin position="600"/>
        <end position="633"/>
    </location>
</feature>
<keyword evidence="5" id="KW-1133">Transmembrane helix</keyword>
<dbReference type="AlphaFoldDB" id="A0A2J6Q800"/>
<feature type="repeat" description="ANK" evidence="3">
    <location>
        <begin position="733"/>
        <end position="766"/>
    </location>
</feature>
<dbReference type="SUPFAM" id="SSF48403">
    <property type="entry name" value="Ankyrin repeat"/>
    <property type="match status" value="2"/>
</dbReference>
<dbReference type="PANTHER" id="PTHR24198:SF165">
    <property type="entry name" value="ANKYRIN REPEAT-CONTAINING PROTEIN-RELATED"/>
    <property type="match status" value="1"/>
</dbReference>
<proteinExistence type="predicted"/>
<evidence type="ECO:0000313" key="6">
    <source>
        <dbReference type="EMBL" id="PMD22381.1"/>
    </source>
</evidence>
<dbReference type="SMART" id="SM00248">
    <property type="entry name" value="ANK"/>
    <property type="match status" value="12"/>
</dbReference>
<keyword evidence="2 3" id="KW-0040">ANK repeat</keyword>
<dbReference type="InterPro" id="IPR036770">
    <property type="entry name" value="Ankyrin_rpt-contain_sf"/>
</dbReference>
<dbReference type="Pfam" id="PF12796">
    <property type="entry name" value="Ank_2"/>
    <property type="match status" value="3"/>
</dbReference>
<keyword evidence="5" id="KW-0472">Membrane</keyword>
<dbReference type="PRINTS" id="PR01415">
    <property type="entry name" value="ANKYRIN"/>
</dbReference>
<keyword evidence="5" id="KW-0812">Transmembrane</keyword>
<dbReference type="Proteomes" id="UP000235672">
    <property type="component" value="Unassembled WGS sequence"/>
</dbReference>
<feature type="repeat" description="ANK" evidence="3">
    <location>
        <begin position="634"/>
        <end position="666"/>
    </location>
</feature>
<keyword evidence="1" id="KW-0677">Repeat</keyword>
<evidence type="ECO:0000256" key="2">
    <source>
        <dbReference type="ARBA" id="ARBA00023043"/>
    </source>
</evidence>
<feature type="repeat" description="ANK" evidence="3">
    <location>
        <begin position="700"/>
        <end position="732"/>
    </location>
</feature>
<evidence type="ECO:0000256" key="4">
    <source>
        <dbReference type="SAM" id="MobiDB-lite"/>
    </source>
</evidence>